<evidence type="ECO:0000313" key="22">
    <source>
        <dbReference type="Proteomes" id="UP000184128"/>
    </source>
</evidence>
<evidence type="ECO:0000256" key="10">
    <source>
        <dbReference type="ARBA" id="ARBA00022801"/>
    </source>
</evidence>
<dbReference type="InterPro" id="IPR002298">
    <property type="entry name" value="DNA_polymerase_A"/>
</dbReference>
<keyword evidence="11" id="KW-0269">Exonuclease</keyword>
<evidence type="ECO:0000259" key="19">
    <source>
        <dbReference type="SMART" id="SM00475"/>
    </source>
</evidence>
<dbReference type="GO" id="GO:0003887">
    <property type="term" value="F:DNA-directed DNA polymerase activity"/>
    <property type="evidence" value="ECO:0007669"/>
    <property type="project" value="UniProtKB-UniRule"/>
</dbReference>
<dbReference type="Proteomes" id="UP000184128">
    <property type="component" value="Unassembled WGS sequence"/>
</dbReference>
<dbReference type="SMART" id="SM00474">
    <property type="entry name" value="35EXOc"/>
    <property type="match status" value="1"/>
</dbReference>
<evidence type="ECO:0000256" key="3">
    <source>
        <dbReference type="ARBA" id="ARBA00012417"/>
    </source>
</evidence>
<sequence>MTTKTTKKKLLLIDGHSVAFRAFYALHSQLERMKNANGLHTNALYGFHNMLENILEKEQPTHALVAFDAGSTTFRHEFFDDYKGGRDSMPGELSEQMPYLKELLSAFGLKSYELPNFEADDIIGTLANEAEKQDYEVVVLSGDKDLTQLVTEDIRVDITVKGVSNVEEYTMETVKDLMGVRPDQIVDYLGLSGDPSDNIPGVTGVGDKTAIKLLEQYDTMENLYEHIDEMNKSKRKENLINEKDTAFLSKKLAQINTESPIEISADELDYPGKDIEKLIAFYKEMDFNSHLEKLDTEAYMESLGEQPEEKEIQYEVVDEITAEMFAEQTVLYLEMLDENYHKAEIETVAWGDDEKVYLTTITQALASEAFKTYIEDSNKHKITYDLKAYYVALQRRGLSLKGVDFDAVLASYLLRSEDSSSGDVADITEKNGYPGVLPDEAVYGKGAKRGVPTDNEKMFKHVASKVDGLFSIREKISKELVENEQEELLYEIEMPLAYILGDMEIDGIKVDAQQIEKLQTEFAEILTNIEQTIYGLAGEEFNINSPKQLSEILFVKMGYTPIRKTKTGFSTAQDVLEKLQAEAPIVEHILKYRQIAKIQSTYVDGLLKVIDPETSLVHTRYQQTVARTGRLSSVDPNLQNIPIRLEEGRKVRQAFVPREKDWKLFSADYSQIELRILAHISEDKHLIETFKNNEDVHTTTAVRVFGLESADEVTPNMRRDAKAVNFGIVYGISDYGLSQNLNISRAEAKEYIDTYFERFPGVKDYIDNIIREAKDQGFVETIFHRRRYLPDINSRNFNLRSFAERTAMNTPIQGSAADIIKVAMIQVAERLEKEKLEAKMLLQVHDELVFEAPEAEMPALKKLVEETMESALDLAIPLKVDSNAGDTWYDL</sequence>
<organism evidence="21 22">
    <name type="scientific">Atopostipes suicloacalis DSM 15692</name>
    <dbReference type="NCBI Taxonomy" id="1121025"/>
    <lineage>
        <taxon>Bacteria</taxon>
        <taxon>Bacillati</taxon>
        <taxon>Bacillota</taxon>
        <taxon>Bacilli</taxon>
        <taxon>Lactobacillales</taxon>
        <taxon>Carnobacteriaceae</taxon>
        <taxon>Atopostipes</taxon>
    </lineage>
</organism>
<dbReference type="Gene3D" id="1.10.150.20">
    <property type="entry name" value="5' to 3' exonuclease, C-terminal subdomain"/>
    <property type="match status" value="2"/>
</dbReference>
<dbReference type="InterPro" id="IPR008918">
    <property type="entry name" value="HhH2"/>
</dbReference>
<evidence type="ECO:0000256" key="8">
    <source>
        <dbReference type="ARBA" id="ARBA00022722"/>
    </source>
</evidence>
<dbReference type="NCBIfam" id="TIGR00593">
    <property type="entry name" value="pola"/>
    <property type="match status" value="1"/>
</dbReference>
<dbReference type="SUPFAM" id="SSF47807">
    <property type="entry name" value="5' to 3' exonuclease, C-terminal subdomain"/>
    <property type="match status" value="1"/>
</dbReference>
<dbReference type="Gene3D" id="3.40.50.1010">
    <property type="entry name" value="5'-nuclease"/>
    <property type="match status" value="1"/>
</dbReference>
<keyword evidence="13 17" id="KW-0238">DNA-binding</keyword>
<dbReference type="InterPro" id="IPR012337">
    <property type="entry name" value="RNaseH-like_sf"/>
</dbReference>
<dbReference type="InterPro" id="IPR002421">
    <property type="entry name" value="5-3_exonuclease"/>
</dbReference>
<gene>
    <name evidence="17" type="primary">polA</name>
    <name evidence="21" type="ORF">SAMN02745249_01420</name>
</gene>
<dbReference type="AlphaFoldDB" id="A0A1M4XDL9"/>
<dbReference type="Pfam" id="PF00476">
    <property type="entry name" value="DNA_pol_A"/>
    <property type="match status" value="1"/>
</dbReference>
<dbReference type="InterPro" id="IPR001098">
    <property type="entry name" value="DNA-dir_DNA_pol_A_palm_dom"/>
</dbReference>
<evidence type="ECO:0000256" key="1">
    <source>
        <dbReference type="ARBA" id="ARBA00007705"/>
    </source>
</evidence>
<dbReference type="GO" id="GO:0003677">
    <property type="term" value="F:DNA binding"/>
    <property type="evidence" value="ECO:0007669"/>
    <property type="project" value="UniProtKB-UniRule"/>
</dbReference>
<dbReference type="CDD" id="cd06140">
    <property type="entry name" value="DNA_polA_I_Bacillus_like_exo"/>
    <property type="match status" value="1"/>
</dbReference>
<evidence type="ECO:0000256" key="5">
    <source>
        <dbReference type="ARBA" id="ARBA00022679"/>
    </source>
</evidence>
<dbReference type="FunFam" id="1.10.150.20:FF:000002">
    <property type="entry name" value="DNA polymerase I"/>
    <property type="match status" value="1"/>
</dbReference>
<comment type="subunit">
    <text evidence="2 17">Single-chain monomer with multiple functions.</text>
</comment>
<evidence type="ECO:0000256" key="17">
    <source>
        <dbReference type="RuleBase" id="RU004460"/>
    </source>
</evidence>
<evidence type="ECO:0000256" key="7">
    <source>
        <dbReference type="ARBA" id="ARBA00022705"/>
    </source>
</evidence>
<feature type="domain" description="DNA-directed DNA polymerase family A palm" evidence="20">
    <location>
        <begin position="648"/>
        <end position="856"/>
    </location>
</feature>
<accession>A0A1M4XDL9</accession>
<evidence type="ECO:0000259" key="18">
    <source>
        <dbReference type="SMART" id="SM00474"/>
    </source>
</evidence>
<evidence type="ECO:0000256" key="14">
    <source>
        <dbReference type="ARBA" id="ARBA00023204"/>
    </source>
</evidence>
<dbReference type="NCBIfam" id="NF004397">
    <property type="entry name" value="PRK05755.1"/>
    <property type="match status" value="1"/>
</dbReference>
<dbReference type="GO" id="GO:0006302">
    <property type="term" value="P:double-strand break repair"/>
    <property type="evidence" value="ECO:0007669"/>
    <property type="project" value="TreeGrafter"/>
</dbReference>
<dbReference type="InterPro" id="IPR019760">
    <property type="entry name" value="DNA-dir_DNA_pol_A_CS"/>
</dbReference>
<dbReference type="InterPro" id="IPR029060">
    <property type="entry name" value="PIN-like_dom_sf"/>
</dbReference>
<dbReference type="EMBL" id="FQUF01000020">
    <property type="protein sequence ID" value="SHE91352.1"/>
    <property type="molecule type" value="Genomic_DNA"/>
</dbReference>
<feature type="domain" description="5'-3' exonuclease" evidence="19">
    <location>
        <begin position="8"/>
        <end position="271"/>
    </location>
</feature>
<dbReference type="GO" id="GO:0006261">
    <property type="term" value="P:DNA-templated DNA replication"/>
    <property type="evidence" value="ECO:0007669"/>
    <property type="project" value="UniProtKB-UniRule"/>
</dbReference>
<dbReference type="InterPro" id="IPR020046">
    <property type="entry name" value="5-3_exonucl_a-hlix_arch_N"/>
</dbReference>
<dbReference type="CDD" id="cd09859">
    <property type="entry name" value="PIN_53EXO"/>
    <property type="match status" value="1"/>
</dbReference>
<dbReference type="Gene3D" id="3.30.420.10">
    <property type="entry name" value="Ribonuclease H-like superfamily/Ribonuclease H"/>
    <property type="match status" value="1"/>
</dbReference>
<dbReference type="EC" id="2.7.7.7" evidence="3 16"/>
<dbReference type="PANTHER" id="PTHR10133">
    <property type="entry name" value="DNA POLYMERASE I"/>
    <property type="match status" value="1"/>
</dbReference>
<evidence type="ECO:0000256" key="2">
    <source>
        <dbReference type="ARBA" id="ARBA00011541"/>
    </source>
</evidence>
<dbReference type="RefSeq" id="WP_073298168.1">
    <property type="nucleotide sequence ID" value="NZ_FQUF01000020.1"/>
</dbReference>
<dbReference type="STRING" id="1121025.SAMN02745249_01420"/>
<dbReference type="InterPro" id="IPR020045">
    <property type="entry name" value="DNA_polI_H3TH"/>
</dbReference>
<name>A0A1M4XDL9_9LACT</name>
<dbReference type="SUPFAM" id="SSF88723">
    <property type="entry name" value="PIN domain-like"/>
    <property type="match status" value="1"/>
</dbReference>
<dbReference type="CDD" id="cd08637">
    <property type="entry name" value="DNA_pol_A_pol_I_C"/>
    <property type="match status" value="1"/>
</dbReference>
<keyword evidence="7 17" id="KW-0235">DNA replication</keyword>
<dbReference type="SUPFAM" id="SSF53098">
    <property type="entry name" value="Ribonuclease H-like"/>
    <property type="match status" value="1"/>
</dbReference>
<keyword evidence="8" id="KW-0540">Nuclease</keyword>
<dbReference type="GO" id="GO:0008409">
    <property type="term" value="F:5'-3' exonuclease activity"/>
    <property type="evidence" value="ECO:0007669"/>
    <property type="project" value="InterPro"/>
</dbReference>
<evidence type="ECO:0000256" key="11">
    <source>
        <dbReference type="ARBA" id="ARBA00022839"/>
    </source>
</evidence>
<evidence type="ECO:0000256" key="12">
    <source>
        <dbReference type="ARBA" id="ARBA00022932"/>
    </source>
</evidence>
<dbReference type="CDD" id="cd09898">
    <property type="entry name" value="H3TH_53EXO"/>
    <property type="match status" value="1"/>
</dbReference>
<dbReference type="InterPro" id="IPR054690">
    <property type="entry name" value="DNA_polI_exonuclease"/>
</dbReference>
<comment type="catalytic activity">
    <reaction evidence="15 17">
        <text>DNA(n) + a 2'-deoxyribonucleoside 5'-triphosphate = DNA(n+1) + diphosphate</text>
        <dbReference type="Rhea" id="RHEA:22508"/>
        <dbReference type="Rhea" id="RHEA-COMP:17339"/>
        <dbReference type="Rhea" id="RHEA-COMP:17340"/>
        <dbReference type="ChEBI" id="CHEBI:33019"/>
        <dbReference type="ChEBI" id="CHEBI:61560"/>
        <dbReference type="ChEBI" id="CHEBI:173112"/>
        <dbReference type="EC" id="2.7.7.7"/>
    </reaction>
</comment>
<dbReference type="PRINTS" id="PR00868">
    <property type="entry name" value="DNAPOLI"/>
</dbReference>
<keyword evidence="5 17" id="KW-0808">Transferase</keyword>
<evidence type="ECO:0000313" key="21">
    <source>
        <dbReference type="EMBL" id="SHE91352.1"/>
    </source>
</evidence>
<comment type="similarity">
    <text evidence="1 17">Belongs to the DNA polymerase type-A family.</text>
</comment>
<dbReference type="Gene3D" id="1.20.1060.10">
    <property type="entry name" value="Taq DNA Polymerase, Chain T, domain 4"/>
    <property type="match status" value="1"/>
</dbReference>
<dbReference type="SUPFAM" id="SSF56672">
    <property type="entry name" value="DNA/RNA polymerases"/>
    <property type="match status" value="1"/>
</dbReference>
<dbReference type="SMART" id="SM00475">
    <property type="entry name" value="53EXOc"/>
    <property type="match status" value="1"/>
</dbReference>
<evidence type="ECO:0000256" key="9">
    <source>
        <dbReference type="ARBA" id="ARBA00022763"/>
    </source>
</evidence>
<dbReference type="InterPro" id="IPR036279">
    <property type="entry name" value="5-3_exonuclease_C_sf"/>
</dbReference>
<dbReference type="InterPro" id="IPR018320">
    <property type="entry name" value="DNA_polymerase_1"/>
</dbReference>
<reference evidence="21 22" key="1">
    <citation type="submission" date="2016-11" db="EMBL/GenBank/DDBJ databases">
        <authorList>
            <person name="Jaros S."/>
            <person name="Januszkiewicz K."/>
            <person name="Wedrychowicz H."/>
        </authorList>
    </citation>
    <scope>NUCLEOTIDE SEQUENCE [LARGE SCALE GENOMIC DNA]</scope>
    <source>
        <strain evidence="21 22">DSM 15692</strain>
    </source>
</reference>
<keyword evidence="9 17" id="KW-0227">DNA damage</keyword>
<keyword evidence="6 17" id="KW-0548">Nucleotidyltransferase</keyword>
<dbReference type="SMART" id="SM00279">
    <property type="entry name" value="HhH2"/>
    <property type="match status" value="1"/>
</dbReference>
<dbReference type="SMART" id="SM00482">
    <property type="entry name" value="POLAc"/>
    <property type="match status" value="1"/>
</dbReference>
<dbReference type="Pfam" id="PF02739">
    <property type="entry name" value="5_3_exonuc_N"/>
    <property type="match status" value="1"/>
</dbReference>
<evidence type="ECO:0000256" key="13">
    <source>
        <dbReference type="ARBA" id="ARBA00023125"/>
    </source>
</evidence>
<dbReference type="InterPro" id="IPR043502">
    <property type="entry name" value="DNA/RNA_pol_sf"/>
</dbReference>
<proteinExistence type="inferred from homology"/>
<dbReference type="InterPro" id="IPR036397">
    <property type="entry name" value="RNaseH_sf"/>
</dbReference>
<dbReference type="PANTHER" id="PTHR10133:SF27">
    <property type="entry name" value="DNA POLYMERASE NU"/>
    <property type="match status" value="1"/>
</dbReference>
<dbReference type="Pfam" id="PF22619">
    <property type="entry name" value="DNA_polI_exo1"/>
    <property type="match status" value="1"/>
</dbReference>
<evidence type="ECO:0000256" key="6">
    <source>
        <dbReference type="ARBA" id="ARBA00022695"/>
    </source>
</evidence>
<keyword evidence="22" id="KW-1185">Reference proteome</keyword>
<evidence type="ECO:0000256" key="4">
    <source>
        <dbReference type="ARBA" id="ARBA00020311"/>
    </source>
</evidence>
<dbReference type="Gene3D" id="3.30.70.370">
    <property type="match status" value="1"/>
</dbReference>
<dbReference type="OrthoDB" id="9806424at2"/>
<evidence type="ECO:0000256" key="16">
    <source>
        <dbReference type="NCBIfam" id="TIGR00593"/>
    </source>
</evidence>
<keyword evidence="12 17" id="KW-0239">DNA-directed DNA polymerase</keyword>
<feature type="domain" description="3'-5' exonuclease" evidence="18">
    <location>
        <begin position="313"/>
        <end position="481"/>
    </location>
</feature>
<keyword evidence="14 17" id="KW-0234">DNA repair</keyword>
<dbReference type="FunFam" id="1.20.1060.10:FF:000001">
    <property type="entry name" value="DNA polymerase I"/>
    <property type="match status" value="1"/>
</dbReference>
<protein>
    <recommendedName>
        <fullName evidence="4 16">DNA polymerase I</fullName>
        <ecNumber evidence="3 16">2.7.7.7</ecNumber>
    </recommendedName>
</protein>
<dbReference type="FunFam" id="3.40.50.1010:FF:000001">
    <property type="entry name" value="DNA polymerase I"/>
    <property type="match status" value="1"/>
</dbReference>
<keyword evidence="10" id="KW-0378">Hydrolase</keyword>
<dbReference type="Pfam" id="PF01367">
    <property type="entry name" value="5_3_exonuc"/>
    <property type="match status" value="1"/>
</dbReference>
<evidence type="ECO:0000259" key="20">
    <source>
        <dbReference type="SMART" id="SM00482"/>
    </source>
</evidence>
<dbReference type="GO" id="GO:0008408">
    <property type="term" value="F:3'-5' exonuclease activity"/>
    <property type="evidence" value="ECO:0007669"/>
    <property type="project" value="InterPro"/>
</dbReference>
<dbReference type="FunFam" id="1.10.150.20:FF:000003">
    <property type="entry name" value="DNA polymerase I"/>
    <property type="match status" value="1"/>
</dbReference>
<dbReference type="PROSITE" id="PS00447">
    <property type="entry name" value="DNA_POLYMERASE_A"/>
    <property type="match status" value="1"/>
</dbReference>
<evidence type="ECO:0000256" key="15">
    <source>
        <dbReference type="ARBA" id="ARBA00049244"/>
    </source>
</evidence>
<dbReference type="InterPro" id="IPR002562">
    <property type="entry name" value="3'-5'_exonuclease_dom"/>
</dbReference>